<evidence type="ECO:0000256" key="5">
    <source>
        <dbReference type="ARBA" id="ARBA00023204"/>
    </source>
</evidence>
<dbReference type="Pfam" id="PF03352">
    <property type="entry name" value="Adenine_glyco"/>
    <property type="match status" value="1"/>
</dbReference>
<dbReference type="Proteomes" id="UP000006620">
    <property type="component" value="Chromosome"/>
</dbReference>
<evidence type="ECO:0000256" key="8">
    <source>
        <dbReference type="ARBA" id="ARBA00066766"/>
    </source>
</evidence>
<dbReference type="KEGG" id="pms:KNP414_06550"/>
<reference evidence="10 11" key="2">
    <citation type="journal article" date="2013" name="Genome Announc.">
        <title>Genome Sequence of Growth-Improving Paenibacillus mucilaginosus Strain KNP414.</title>
        <authorList>
            <person name="Lu J.J."/>
            <person name="Wang J.F."/>
            <person name="Hu X.F."/>
        </authorList>
    </citation>
    <scope>NUCLEOTIDE SEQUENCE [LARGE SCALE GENOMIC DNA]</scope>
    <source>
        <strain evidence="10 11">KNP414</strain>
    </source>
</reference>
<dbReference type="InterPro" id="IPR005019">
    <property type="entry name" value="Adenine_glyco"/>
</dbReference>
<evidence type="ECO:0000256" key="3">
    <source>
        <dbReference type="ARBA" id="ARBA00022801"/>
    </source>
</evidence>
<dbReference type="GO" id="GO:0008725">
    <property type="term" value="F:DNA-3-methyladenine glycosylase activity"/>
    <property type="evidence" value="ECO:0007669"/>
    <property type="project" value="UniProtKB-EC"/>
</dbReference>
<keyword evidence="1 9" id="KW-0479">Metal-binding</keyword>
<dbReference type="HOGENOM" id="CLU_083758_1_0_9"/>
<evidence type="ECO:0000256" key="4">
    <source>
        <dbReference type="ARBA" id="ARBA00022833"/>
    </source>
</evidence>
<dbReference type="NCBIfam" id="TIGR00624">
    <property type="entry name" value="tag"/>
    <property type="match status" value="1"/>
</dbReference>
<sequence>MPVRERMAYPDRNDRGGVGIMTCRCAWVNEDPLYQEYHDKEWGVPVHEDRKLFEMLVLEGAQAGLSWYTVLKKRERYREVFDGFDPVKVAAYDEAKLGELLADPGIIRNRLKIRGAVSSAQAFLRVQEEFGSFDRYIWRFTDGQSVRNSWSSLSEVPAQTPQSDAMSKDLKKRGFTFVGSTICYAFMQATGMVMDHTVDCFRFKELGGEA</sequence>
<feature type="binding site" evidence="9">
    <location>
        <position position="200"/>
    </location>
    <ligand>
        <name>Zn(2+)</name>
        <dbReference type="ChEBI" id="CHEBI:29105"/>
    </ligand>
</feature>
<comment type="function">
    <text evidence="7">Hydrolysis of the deoxyribose N-glycosidic bond to excise 3-methyladenine from the damaged DNA polymer formed by alkylation lesions.</text>
</comment>
<evidence type="ECO:0000313" key="11">
    <source>
        <dbReference type="Proteomes" id="UP000006620"/>
    </source>
</evidence>
<evidence type="ECO:0000256" key="6">
    <source>
        <dbReference type="ARBA" id="ARBA00052558"/>
    </source>
</evidence>
<dbReference type="AlphaFoldDB" id="F8F746"/>
<evidence type="ECO:0000256" key="9">
    <source>
        <dbReference type="PIRSR" id="PIRSR604597-1"/>
    </source>
</evidence>
<dbReference type="SUPFAM" id="SSF48150">
    <property type="entry name" value="DNA-glycosylase"/>
    <property type="match status" value="1"/>
</dbReference>
<name>F8F746_PAEMK</name>
<accession>F8F746</accession>
<feature type="binding site" evidence="9">
    <location>
        <position position="196"/>
    </location>
    <ligand>
        <name>Zn(2+)</name>
        <dbReference type="ChEBI" id="CHEBI:29105"/>
    </ligand>
</feature>
<dbReference type="GO" id="GO:0046872">
    <property type="term" value="F:metal ion binding"/>
    <property type="evidence" value="ECO:0007669"/>
    <property type="project" value="UniProtKB-KW"/>
</dbReference>
<dbReference type="Gene3D" id="1.10.340.30">
    <property type="entry name" value="Hypothetical protein, domain 2"/>
    <property type="match status" value="1"/>
</dbReference>
<dbReference type="InterPro" id="IPR011257">
    <property type="entry name" value="DNA_glycosylase"/>
</dbReference>
<dbReference type="PATRIC" id="fig|1036673.3.peg.6106"/>
<keyword evidence="4 9" id="KW-0862">Zinc</keyword>
<evidence type="ECO:0000313" key="10">
    <source>
        <dbReference type="EMBL" id="AEI45071.1"/>
    </source>
</evidence>
<comment type="catalytic activity">
    <reaction evidence="6">
        <text>Hydrolysis of alkylated DNA, releasing 3-methyladenine.</text>
        <dbReference type="EC" id="3.2.2.20"/>
    </reaction>
</comment>
<gene>
    <name evidence="10" type="primary">guaA2</name>
    <name evidence="10" type="ordered locus">KNP414_06550</name>
</gene>
<evidence type="ECO:0000256" key="2">
    <source>
        <dbReference type="ARBA" id="ARBA00022763"/>
    </source>
</evidence>
<keyword evidence="5" id="KW-0234">DNA repair</keyword>
<proteinExistence type="predicted"/>
<protein>
    <recommendedName>
        <fullName evidence="8">DNA-3-methyladenine glycosylase I</fullName>
        <ecNumber evidence="8">3.2.2.20</ecNumber>
    </recommendedName>
</protein>
<organism evidence="10 11">
    <name type="scientific">Paenibacillus mucilaginosus (strain KNP414)</name>
    <dbReference type="NCBI Taxonomy" id="1036673"/>
    <lineage>
        <taxon>Bacteria</taxon>
        <taxon>Bacillati</taxon>
        <taxon>Bacillota</taxon>
        <taxon>Bacilli</taxon>
        <taxon>Bacillales</taxon>
        <taxon>Paenibacillaceae</taxon>
        <taxon>Paenibacillus</taxon>
    </lineage>
</organism>
<keyword evidence="2" id="KW-0227">DNA damage</keyword>
<reference evidence="11" key="1">
    <citation type="submission" date="2011-06" db="EMBL/GenBank/DDBJ databases">
        <title>Complete genome sequence of Paenibacillus mucilaginosus KNP414.</title>
        <authorList>
            <person name="Wang J."/>
            <person name="Hu S."/>
            <person name="Hu X."/>
            <person name="Zhang B."/>
            <person name="Dong D."/>
            <person name="Zhang S."/>
            <person name="Zhao K."/>
            <person name="Wu D."/>
        </authorList>
    </citation>
    <scope>NUCLEOTIDE SEQUENCE [LARGE SCALE GENOMIC DNA]</scope>
    <source>
        <strain evidence="11">KNP414</strain>
    </source>
</reference>
<dbReference type="PANTHER" id="PTHR30037">
    <property type="entry name" value="DNA-3-METHYLADENINE GLYCOSYLASE 1"/>
    <property type="match status" value="1"/>
</dbReference>
<dbReference type="PANTHER" id="PTHR30037:SF4">
    <property type="entry name" value="DNA-3-METHYLADENINE GLYCOSYLASE I"/>
    <property type="match status" value="1"/>
</dbReference>
<dbReference type="InterPro" id="IPR004597">
    <property type="entry name" value="Tag"/>
</dbReference>
<evidence type="ECO:0000256" key="1">
    <source>
        <dbReference type="ARBA" id="ARBA00022723"/>
    </source>
</evidence>
<feature type="binding site" evidence="9">
    <location>
        <position position="25"/>
    </location>
    <ligand>
        <name>Zn(2+)</name>
        <dbReference type="ChEBI" id="CHEBI:29105"/>
    </ligand>
</feature>
<dbReference type="FunFam" id="1.10.340.30:FF:000009">
    <property type="entry name" value="DNA-3-methyladenine glycosylase I"/>
    <property type="match status" value="1"/>
</dbReference>
<dbReference type="EC" id="3.2.2.20" evidence="8"/>
<evidence type="ECO:0000256" key="7">
    <source>
        <dbReference type="ARBA" id="ARBA00057608"/>
    </source>
</evidence>
<keyword evidence="3" id="KW-0378">Hydrolase</keyword>
<feature type="binding site" evidence="9">
    <location>
        <position position="38"/>
    </location>
    <ligand>
        <name>Zn(2+)</name>
        <dbReference type="ChEBI" id="CHEBI:29105"/>
    </ligand>
</feature>
<dbReference type="InterPro" id="IPR052891">
    <property type="entry name" value="DNA-3mA_glycosylase"/>
</dbReference>
<dbReference type="EMBL" id="CP002869">
    <property type="protein sequence ID" value="AEI45071.1"/>
    <property type="molecule type" value="Genomic_DNA"/>
</dbReference>
<dbReference type="GO" id="GO:0006284">
    <property type="term" value="P:base-excision repair"/>
    <property type="evidence" value="ECO:0007669"/>
    <property type="project" value="InterPro"/>
</dbReference>